<keyword evidence="8" id="KW-1185">Reference proteome</keyword>
<evidence type="ECO:0000256" key="4">
    <source>
        <dbReference type="ARBA" id="ARBA00022679"/>
    </source>
</evidence>
<evidence type="ECO:0000256" key="2">
    <source>
        <dbReference type="ARBA" id="ARBA00008138"/>
    </source>
</evidence>
<name>A0ABP6WBZ9_9PSEU</name>
<dbReference type="GO" id="GO:0008168">
    <property type="term" value="F:methyltransferase activity"/>
    <property type="evidence" value="ECO:0007669"/>
    <property type="project" value="UniProtKB-KW"/>
</dbReference>
<evidence type="ECO:0000256" key="3">
    <source>
        <dbReference type="ARBA" id="ARBA00022603"/>
    </source>
</evidence>
<comment type="similarity">
    <text evidence="2 6">Belongs to the UPF0677 family.</text>
</comment>
<dbReference type="Pfam" id="PF04072">
    <property type="entry name" value="LCM"/>
    <property type="match status" value="1"/>
</dbReference>
<comment type="caution">
    <text evidence="7">The sequence shown here is derived from an EMBL/GenBank/DDBJ whole genome shotgun (WGS) entry which is preliminary data.</text>
</comment>
<dbReference type="EMBL" id="BAAAZN010000006">
    <property type="protein sequence ID" value="GAA3548520.1"/>
    <property type="molecule type" value="Genomic_DNA"/>
</dbReference>
<dbReference type="Proteomes" id="UP001500689">
    <property type="component" value="Unassembled WGS sequence"/>
</dbReference>
<evidence type="ECO:0000256" key="5">
    <source>
        <dbReference type="ARBA" id="ARBA00022691"/>
    </source>
</evidence>
<comment type="function">
    <text evidence="1 6">Exhibits S-adenosyl-L-methionine-dependent methyltransferase activity.</text>
</comment>
<dbReference type="PANTHER" id="PTHR43619:SF2">
    <property type="entry name" value="S-ADENOSYL-L-METHIONINE-DEPENDENT METHYLTRANSFERASES SUPERFAMILY PROTEIN"/>
    <property type="match status" value="1"/>
</dbReference>
<evidence type="ECO:0000256" key="6">
    <source>
        <dbReference type="RuleBase" id="RU362030"/>
    </source>
</evidence>
<sequence length="285" mass="30452">MAADRRGPLGGVGKTALGVAAVRARESRRPDRLFDDPYAQAFLDAAPGVLPDEPVSARELAEWGPMAALGTVFHAHGVLRTRFFDDYLLAATAAGCHQVVLLAAGLDTRVFRLSWPDGVRVFEVDLPEVLEFKQLVLAEQAAGPRCERVIVPADLRGRWCSTLVAAGFREPVPTAWLAEGLLVYLSAEQAARLLTAVSELSAPGSRLAFEQGGMAAESLPARARAMPAMAEYAALWRGGLGVDAPSWLAEHDWCVHTHDRAALADSYGRSDPKAAGGGFLTAIRT</sequence>
<proteinExistence type="inferred from homology"/>
<evidence type="ECO:0000313" key="8">
    <source>
        <dbReference type="Proteomes" id="UP001500689"/>
    </source>
</evidence>
<reference evidence="8" key="1">
    <citation type="journal article" date="2019" name="Int. J. Syst. Evol. Microbiol.">
        <title>The Global Catalogue of Microorganisms (GCM) 10K type strain sequencing project: providing services to taxonomists for standard genome sequencing and annotation.</title>
        <authorList>
            <consortium name="The Broad Institute Genomics Platform"/>
            <consortium name="The Broad Institute Genome Sequencing Center for Infectious Disease"/>
            <person name="Wu L."/>
            <person name="Ma J."/>
        </authorList>
    </citation>
    <scope>NUCLEOTIDE SEQUENCE [LARGE SCALE GENOMIC DNA]</scope>
    <source>
        <strain evidence="8">JCM 16898</strain>
    </source>
</reference>
<keyword evidence="4" id="KW-0808">Transferase</keyword>
<keyword evidence="5 6" id="KW-0949">S-adenosyl-L-methionine</keyword>
<dbReference type="Gene3D" id="3.40.50.150">
    <property type="entry name" value="Vaccinia Virus protein VP39"/>
    <property type="match status" value="1"/>
</dbReference>
<dbReference type="PANTHER" id="PTHR43619">
    <property type="entry name" value="S-ADENOSYL-L-METHIONINE-DEPENDENT METHYLTRANSFERASE YKTD-RELATED"/>
    <property type="match status" value="1"/>
</dbReference>
<dbReference type="EC" id="2.1.1.-" evidence="6"/>
<evidence type="ECO:0000256" key="1">
    <source>
        <dbReference type="ARBA" id="ARBA00003907"/>
    </source>
</evidence>
<accession>A0ABP6WBZ9</accession>
<organism evidence="7 8">
    <name type="scientific">Amycolatopsis ultiminotia</name>
    <dbReference type="NCBI Taxonomy" id="543629"/>
    <lineage>
        <taxon>Bacteria</taxon>
        <taxon>Bacillati</taxon>
        <taxon>Actinomycetota</taxon>
        <taxon>Actinomycetes</taxon>
        <taxon>Pseudonocardiales</taxon>
        <taxon>Pseudonocardiaceae</taxon>
        <taxon>Amycolatopsis</taxon>
    </lineage>
</organism>
<dbReference type="InterPro" id="IPR011610">
    <property type="entry name" value="SAM_mthyl_Trfase_ML2640-like"/>
</dbReference>
<dbReference type="NCBIfam" id="TIGR00027">
    <property type="entry name" value="mthyl_TIGR00027"/>
    <property type="match status" value="1"/>
</dbReference>
<protein>
    <recommendedName>
        <fullName evidence="6">S-adenosyl-L-methionine-dependent methyltransferase</fullName>
        <ecNumber evidence="6">2.1.1.-</ecNumber>
    </recommendedName>
</protein>
<keyword evidence="3 6" id="KW-0489">Methyltransferase</keyword>
<dbReference type="InterPro" id="IPR007213">
    <property type="entry name" value="Ppm1/Ppm2/Tcmp"/>
</dbReference>
<dbReference type="GO" id="GO:0032259">
    <property type="term" value="P:methylation"/>
    <property type="evidence" value="ECO:0007669"/>
    <property type="project" value="UniProtKB-KW"/>
</dbReference>
<gene>
    <name evidence="7" type="ORF">GCM10022222_35150</name>
</gene>
<dbReference type="InterPro" id="IPR029063">
    <property type="entry name" value="SAM-dependent_MTases_sf"/>
</dbReference>
<dbReference type="SUPFAM" id="SSF53335">
    <property type="entry name" value="S-adenosyl-L-methionine-dependent methyltransferases"/>
    <property type="match status" value="1"/>
</dbReference>
<evidence type="ECO:0000313" key="7">
    <source>
        <dbReference type="EMBL" id="GAA3548520.1"/>
    </source>
</evidence>